<dbReference type="OrthoDB" id="10257301at2759"/>
<organism evidence="2 3">
    <name type="scientific">Tetrapyrgos nigripes</name>
    <dbReference type="NCBI Taxonomy" id="182062"/>
    <lineage>
        <taxon>Eukaryota</taxon>
        <taxon>Fungi</taxon>
        <taxon>Dikarya</taxon>
        <taxon>Basidiomycota</taxon>
        <taxon>Agaricomycotina</taxon>
        <taxon>Agaricomycetes</taxon>
        <taxon>Agaricomycetidae</taxon>
        <taxon>Agaricales</taxon>
        <taxon>Marasmiineae</taxon>
        <taxon>Marasmiaceae</taxon>
        <taxon>Tetrapyrgos</taxon>
    </lineage>
</organism>
<accession>A0A8H5CUA5</accession>
<evidence type="ECO:0000313" key="2">
    <source>
        <dbReference type="EMBL" id="KAF5347484.1"/>
    </source>
</evidence>
<keyword evidence="1" id="KW-1133">Transmembrane helix</keyword>
<name>A0A8H5CUA5_9AGAR</name>
<proteinExistence type="predicted"/>
<keyword evidence="3" id="KW-1185">Reference proteome</keyword>
<evidence type="ECO:0000256" key="1">
    <source>
        <dbReference type="SAM" id="Phobius"/>
    </source>
</evidence>
<keyword evidence="1" id="KW-0472">Membrane</keyword>
<comment type="caution">
    <text evidence="2">The sequence shown here is derived from an EMBL/GenBank/DDBJ whole genome shotgun (WGS) entry which is preliminary data.</text>
</comment>
<dbReference type="EMBL" id="JAACJM010000094">
    <property type="protein sequence ID" value="KAF5347484.1"/>
    <property type="molecule type" value="Genomic_DNA"/>
</dbReference>
<dbReference type="AlphaFoldDB" id="A0A8H5CUA5"/>
<sequence length="217" mass="23536">MGLEGKVSVEVELYPQETETRSERKTVFKTQIPLQIHPFSTRSVAVSPIQAVSSSSSSFKKFRLLAAGTSGGIITIYAIAFFLIFLSFTSFEFKCRHSANNELLELSKALSSPLVKFRRSDAGAEDLAFTSLLSLPSLSDGGQGLGFVAARTDGLPWIQWIAKLDPSLRVSHAAFGSTGSIEESQAGPNVGVGVSATYLGTEDSRKKSKSRWGYMWN</sequence>
<evidence type="ECO:0000313" key="3">
    <source>
        <dbReference type="Proteomes" id="UP000559256"/>
    </source>
</evidence>
<dbReference type="Proteomes" id="UP000559256">
    <property type="component" value="Unassembled WGS sequence"/>
</dbReference>
<reference evidence="2 3" key="1">
    <citation type="journal article" date="2020" name="ISME J.">
        <title>Uncovering the hidden diversity of litter-decomposition mechanisms in mushroom-forming fungi.</title>
        <authorList>
            <person name="Floudas D."/>
            <person name="Bentzer J."/>
            <person name="Ahren D."/>
            <person name="Johansson T."/>
            <person name="Persson P."/>
            <person name="Tunlid A."/>
        </authorList>
    </citation>
    <scope>NUCLEOTIDE SEQUENCE [LARGE SCALE GENOMIC DNA]</scope>
    <source>
        <strain evidence="2 3">CBS 291.85</strain>
    </source>
</reference>
<protein>
    <submittedName>
        <fullName evidence="2">Uncharacterized protein</fullName>
    </submittedName>
</protein>
<keyword evidence="1" id="KW-0812">Transmembrane</keyword>
<feature type="transmembrane region" description="Helical" evidence="1">
    <location>
        <begin position="64"/>
        <end position="88"/>
    </location>
</feature>
<gene>
    <name evidence="2" type="ORF">D9758_015062</name>
</gene>